<evidence type="ECO:0000256" key="1">
    <source>
        <dbReference type="SAM" id="MobiDB-lite"/>
    </source>
</evidence>
<feature type="compositionally biased region" description="Acidic residues" evidence="1">
    <location>
        <begin position="55"/>
        <end position="67"/>
    </location>
</feature>
<evidence type="ECO:0000313" key="3">
    <source>
        <dbReference type="Proteomes" id="UP000757540"/>
    </source>
</evidence>
<name>A0ABX2AAR8_9MICO</name>
<sequence length="67" mass="7982">MSENSPRQVTYWYNTRTGEVEESDRKSSWKHRMGPYPTREEAARALDTASSRNEDWEEEDADWRDQG</sequence>
<proteinExistence type="predicted"/>
<evidence type="ECO:0000313" key="2">
    <source>
        <dbReference type="EMBL" id="NOV99091.1"/>
    </source>
</evidence>
<organism evidence="2 3">
    <name type="scientific">Isoptericola halotolerans</name>
    <dbReference type="NCBI Taxonomy" id="300560"/>
    <lineage>
        <taxon>Bacteria</taxon>
        <taxon>Bacillati</taxon>
        <taxon>Actinomycetota</taxon>
        <taxon>Actinomycetes</taxon>
        <taxon>Micrococcales</taxon>
        <taxon>Promicromonosporaceae</taxon>
        <taxon>Isoptericola</taxon>
    </lineage>
</organism>
<feature type="region of interest" description="Disordered" evidence="1">
    <location>
        <begin position="18"/>
        <end position="67"/>
    </location>
</feature>
<keyword evidence="3" id="KW-1185">Reference proteome</keyword>
<comment type="caution">
    <text evidence="2">The sequence shown here is derived from an EMBL/GenBank/DDBJ whole genome shotgun (WGS) entry which is preliminary data.</text>
</comment>
<reference evidence="2 3" key="1">
    <citation type="submission" date="2020-05" db="EMBL/GenBank/DDBJ databases">
        <title>Genomic Encyclopedia of Type Strains, Phase III (KMG-III): the genomes of soil and plant-associated and newly described type strains.</title>
        <authorList>
            <person name="Whitman W."/>
        </authorList>
    </citation>
    <scope>NUCLEOTIDE SEQUENCE [LARGE SCALE GENOMIC DNA]</scope>
    <source>
        <strain evidence="2 3">KCTC 19046</strain>
    </source>
</reference>
<dbReference type="EMBL" id="JABEZU010000005">
    <property type="protein sequence ID" value="NOV99091.1"/>
    <property type="molecule type" value="Genomic_DNA"/>
</dbReference>
<accession>A0ABX2AAR8</accession>
<gene>
    <name evidence="2" type="ORF">HDG69_003693</name>
</gene>
<protein>
    <recommendedName>
        <fullName evidence="4">SPOR domain-containing protein</fullName>
    </recommendedName>
</protein>
<dbReference type="RefSeq" id="WP_171785267.1">
    <property type="nucleotide sequence ID" value="NZ_BAAAML010000011.1"/>
</dbReference>
<dbReference type="Proteomes" id="UP000757540">
    <property type="component" value="Unassembled WGS sequence"/>
</dbReference>
<evidence type="ECO:0008006" key="4">
    <source>
        <dbReference type="Google" id="ProtNLM"/>
    </source>
</evidence>